<dbReference type="AlphaFoldDB" id="A0A1C3KWJ0"/>
<reference evidence="1 2" key="1">
    <citation type="submission" date="2016-06" db="EMBL/GenBank/DDBJ databases">
        <authorList>
            <consortium name="Pathogen Informatics"/>
        </authorList>
    </citation>
    <scope>NUCLEOTIDE SEQUENCE [LARGE SCALE GENOMIC DNA]</scope>
    <source>
        <strain evidence="1">PowCR01</strain>
    </source>
</reference>
<dbReference type="EMBL" id="LT594517">
    <property type="protein sequence ID" value="SBT78589.1"/>
    <property type="molecule type" value="Genomic_DNA"/>
</dbReference>
<sequence length="316" mass="36909">MNSAASDIYSFFDNYKIYKSYEREMEEKISGGKGNTTCDSFSTDVQISDTESAKNICVKFKFLHNFIISIKKPTENKSLNDTDFAFLNYWLNNKLRNTRVNHNFTVEEFRNDMSDHEVEFIYNDFDRNIYHIKDEDINNMNLLSELHTNYGEIFPNYSTIMSGNVPCIEYLQKCINTYRKCIIKCPDARTSFCKALNHFKVEYEKTFFGEFGISEKCPDKEFLKLPTYNDILQENQKITVVGSILAPSFASLFTSFFFYKFTPLGQWIRTKMGSNEGVRGHIYEENEQLLLDTSDTERIISDYNEYGISYDSAVNT</sequence>
<accession>A0A1C3KWJ0</accession>
<dbReference type="OrthoDB" id="10646680at2759"/>
<gene>
    <name evidence="1" type="primary">PowCR01_130007300</name>
    <name evidence="1" type="ORF">POWCR01_130007300</name>
</gene>
<evidence type="ECO:0000313" key="1">
    <source>
        <dbReference type="EMBL" id="SBT78589.1"/>
    </source>
</evidence>
<dbReference type="VEuPathDB" id="PlasmoDB:POWCR01_130007300"/>
<dbReference type="Proteomes" id="UP000243200">
    <property type="component" value="Chromosome 13"/>
</dbReference>
<name>A0A1C3KWJ0_PLAOA</name>
<dbReference type="InterPro" id="IPR008780">
    <property type="entry name" value="Plasmodium_Vir"/>
</dbReference>
<dbReference type="Pfam" id="PF05795">
    <property type="entry name" value="Plasmodium_Vir"/>
    <property type="match status" value="2"/>
</dbReference>
<dbReference type="VEuPathDB" id="PlasmoDB:PocGH01_13010700"/>
<proteinExistence type="predicted"/>
<organism evidence="1 2">
    <name type="scientific">Plasmodium ovale</name>
    <name type="common">malaria parasite P. ovale</name>
    <dbReference type="NCBI Taxonomy" id="36330"/>
    <lineage>
        <taxon>Eukaryota</taxon>
        <taxon>Sar</taxon>
        <taxon>Alveolata</taxon>
        <taxon>Apicomplexa</taxon>
        <taxon>Aconoidasida</taxon>
        <taxon>Haemosporida</taxon>
        <taxon>Plasmodiidae</taxon>
        <taxon>Plasmodium</taxon>
        <taxon>Plasmodium (Plasmodium)</taxon>
    </lineage>
</organism>
<protein>
    <submittedName>
        <fullName evidence="1">PIR protein</fullName>
    </submittedName>
</protein>
<evidence type="ECO:0000313" key="2">
    <source>
        <dbReference type="Proteomes" id="UP000243200"/>
    </source>
</evidence>